<dbReference type="SUPFAM" id="SSF50965">
    <property type="entry name" value="Galactose oxidase, central domain"/>
    <property type="match status" value="1"/>
</dbReference>
<reference evidence="1 2" key="1">
    <citation type="submission" date="2020-08" db="EMBL/GenBank/DDBJ databases">
        <title>Functional genomics of gut bacteria from endangered species of beetles.</title>
        <authorList>
            <person name="Carlos-Shanley C."/>
        </authorList>
    </citation>
    <scope>NUCLEOTIDE SEQUENCE [LARGE SCALE GENOMIC DNA]</scope>
    <source>
        <strain evidence="1 2">S00198</strain>
    </source>
</reference>
<evidence type="ECO:0008006" key="3">
    <source>
        <dbReference type="Google" id="ProtNLM"/>
    </source>
</evidence>
<gene>
    <name evidence="1" type="ORF">HNP48_005983</name>
</gene>
<dbReference type="Proteomes" id="UP000575083">
    <property type="component" value="Unassembled WGS sequence"/>
</dbReference>
<name>A0A7X0UCR2_9BURK</name>
<dbReference type="EMBL" id="JACHLK010000017">
    <property type="protein sequence ID" value="MBB6563264.1"/>
    <property type="molecule type" value="Genomic_DNA"/>
</dbReference>
<dbReference type="RefSeq" id="WP_184864097.1">
    <property type="nucleotide sequence ID" value="NZ_JACHLK010000017.1"/>
</dbReference>
<dbReference type="AlphaFoldDB" id="A0A7X0UCR2"/>
<evidence type="ECO:0000313" key="1">
    <source>
        <dbReference type="EMBL" id="MBB6563264.1"/>
    </source>
</evidence>
<organism evidence="1 2">
    <name type="scientific">Acidovorax soli</name>
    <dbReference type="NCBI Taxonomy" id="592050"/>
    <lineage>
        <taxon>Bacteria</taxon>
        <taxon>Pseudomonadati</taxon>
        <taxon>Pseudomonadota</taxon>
        <taxon>Betaproteobacteria</taxon>
        <taxon>Burkholderiales</taxon>
        <taxon>Comamonadaceae</taxon>
        <taxon>Acidovorax</taxon>
    </lineage>
</organism>
<comment type="caution">
    <text evidence="1">The sequence shown here is derived from an EMBL/GenBank/DDBJ whole genome shotgun (WGS) entry which is preliminary data.</text>
</comment>
<protein>
    <recommendedName>
        <fullName evidence="3">Regulator of chromosome condensation (RCC1) repeat-containing protein</fullName>
    </recommendedName>
</protein>
<keyword evidence="2" id="KW-1185">Reference proteome</keyword>
<dbReference type="InterPro" id="IPR011043">
    <property type="entry name" value="Gal_Oxase/kelch_b-propeller"/>
</dbReference>
<evidence type="ECO:0000313" key="2">
    <source>
        <dbReference type="Proteomes" id="UP000575083"/>
    </source>
</evidence>
<accession>A0A7X0UCR2</accession>
<proteinExistence type="predicted"/>
<sequence>MRMARKKKAEPTISLVTAVVVESDYLKLAAYRDDIDPYEVDETRMLSLDLQEEDDGGWSHDDVELHIIAMCVWPHAKGKKRAYVALSWEGTVEIVVQGADQGSYEVIQDAGLHGEWSKDYGYLMDVAAIGKTLYACGDAGQIYRRTGPERWEHADAGVLVEGSTERCFMAMGGVSESSIYVVGLDGEIFHSDGRQWAPVASSTREQLLCLRVFSDTDVVVGGANGTLLAGHAAGGFRPLPGTGGSALRISSVERFGGRLYVAGNLGLFVYDEAQQCLQPVQTGLVPELADANVVEVQGGVLWSVGAKDMACFDGERWTRFDVPGNPAIR</sequence>